<protein>
    <submittedName>
        <fullName evidence="3">Ribulose-phosphate 3-epimerase</fullName>
    </submittedName>
</protein>
<dbReference type="GO" id="GO:0016857">
    <property type="term" value="F:racemase and epimerase activity, acting on carbohydrates and derivatives"/>
    <property type="evidence" value="ECO:0007669"/>
    <property type="project" value="InterPro"/>
</dbReference>
<keyword evidence="4" id="KW-1185">Reference proteome</keyword>
<evidence type="ECO:0000313" key="3">
    <source>
        <dbReference type="EMBL" id="ALD66743.1"/>
    </source>
</evidence>
<dbReference type="NCBIfam" id="NF004076">
    <property type="entry name" value="PRK05581.1-4"/>
    <property type="match status" value="1"/>
</dbReference>
<dbReference type="CDD" id="cd00429">
    <property type="entry name" value="RPE"/>
    <property type="match status" value="1"/>
</dbReference>
<accession>A0A0M5KEH2</accession>
<proteinExistence type="predicted"/>
<dbReference type="PANTHER" id="PTHR11749">
    <property type="entry name" value="RIBULOSE-5-PHOSPHATE-3-EPIMERASE"/>
    <property type="match status" value="1"/>
</dbReference>
<dbReference type="Proteomes" id="UP000063919">
    <property type="component" value="Chromosome"/>
</dbReference>
<dbReference type="Gene3D" id="3.20.20.70">
    <property type="entry name" value="Aldolase class I"/>
    <property type="match status" value="1"/>
</dbReference>
<dbReference type="Pfam" id="PF00834">
    <property type="entry name" value="Ribul_P_3_epim"/>
    <property type="match status" value="1"/>
</dbReference>
<dbReference type="GO" id="GO:0005975">
    <property type="term" value="P:carbohydrate metabolic process"/>
    <property type="evidence" value="ECO:0007669"/>
    <property type="project" value="InterPro"/>
</dbReference>
<dbReference type="InterPro" id="IPR000056">
    <property type="entry name" value="Ribul_P_3_epim-like"/>
</dbReference>
<organism evidence="3 4">
    <name type="scientific">Spiroplasma cantharicola</name>
    <dbReference type="NCBI Taxonomy" id="362837"/>
    <lineage>
        <taxon>Bacteria</taxon>
        <taxon>Bacillati</taxon>
        <taxon>Mycoplasmatota</taxon>
        <taxon>Mollicutes</taxon>
        <taxon>Entomoplasmatales</taxon>
        <taxon>Spiroplasmataceae</taxon>
        <taxon>Spiroplasma</taxon>
    </lineage>
</organism>
<reference evidence="3 4" key="1">
    <citation type="journal article" date="2015" name="Genome Announc.">
        <title>Complete Genome Sequence of Spiroplasma cantharicola CC-1T (DSM 21588), a Bacterium Isolated from Soldier Beetle (Cantharis carolinus).</title>
        <authorList>
            <person name="Lo W.S."/>
            <person name="Liu P.Y."/>
            <person name="Kuo C.H."/>
        </authorList>
    </citation>
    <scope>NUCLEOTIDE SEQUENCE [LARGE SCALE GENOMIC DNA]</scope>
    <source>
        <strain evidence="3 4">CC-1</strain>
    </source>
</reference>
<dbReference type="STRING" id="362837.SCANT_v1c08370"/>
<dbReference type="RefSeq" id="WP_053946492.1">
    <property type="nucleotide sequence ID" value="NZ_CP012622.1"/>
</dbReference>
<keyword evidence="1" id="KW-0479">Metal-binding</keyword>
<name>A0A0M5KEH2_9MOLU</name>
<dbReference type="SUPFAM" id="SSF51366">
    <property type="entry name" value="Ribulose-phoshate binding barrel"/>
    <property type="match status" value="1"/>
</dbReference>
<dbReference type="InterPro" id="IPR011060">
    <property type="entry name" value="RibuloseP-bd_barrel"/>
</dbReference>
<gene>
    <name evidence="3" type="primary">rpe</name>
    <name evidence="3" type="ORF">SCANT_v1c08370</name>
</gene>
<dbReference type="InterPro" id="IPR013785">
    <property type="entry name" value="Aldolase_TIM"/>
</dbReference>
<dbReference type="KEGG" id="scj:SCANT_v1c08370"/>
<dbReference type="PROSITE" id="PS01086">
    <property type="entry name" value="RIBUL_P_3_EPIMER_2"/>
    <property type="match status" value="1"/>
</dbReference>
<dbReference type="OrthoDB" id="1645589at2"/>
<dbReference type="PROSITE" id="PS01085">
    <property type="entry name" value="RIBUL_P_3_EPIMER_1"/>
    <property type="match status" value="1"/>
</dbReference>
<evidence type="ECO:0000256" key="1">
    <source>
        <dbReference type="ARBA" id="ARBA00022723"/>
    </source>
</evidence>
<keyword evidence="2" id="KW-0413">Isomerase</keyword>
<evidence type="ECO:0000256" key="2">
    <source>
        <dbReference type="ARBA" id="ARBA00023235"/>
    </source>
</evidence>
<dbReference type="EMBL" id="CP012622">
    <property type="protein sequence ID" value="ALD66743.1"/>
    <property type="molecule type" value="Genomic_DNA"/>
</dbReference>
<dbReference type="PATRIC" id="fig|362837.3.peg.853"/>
<dbReference type="GO" id="GO:0046872">
    <property type="term" value="F:metal ion binding"/>
    <property type="evidence" value="ECO:0007669"/>
    <property type="project" value="UniProtKB-KW"/>
</dbReference>
<sequence>MAKFIVAPSILTANFLDLKSDLDKLEKVKIKWIHYDVMDYNFVPNLSFGPKILTDIVASYNFKMDLHLMVKIENISVEQYLKPFLVKNVKQITIHFEALTEKQIEDFLKFCANNNIIPSISINPDTDVKSIEKYLSKIGNVLIMSVYPGFGGQSFIASSLEKIKKLRELKNKHKYIYSIQVDGGINDDTYKLVQNAGVDMIVAGSYLVGPNVENLMERVTKLEG</sequence>
<dbReference type="AlphaFoldDB" id="A0A0M5KEH2"/>
<evidence type="ECO:0000313" key="4">
    <source>
        <dbReference type="Proteomes" id="UP000063919"/>
    </source>
</evidence>